<dbReference type="InterPro" id="IPR022073">
    <property type="entry name" value="T4BSS_DotH_IcmK"/>
</dbReference>
<gene>
    <name evidence="2" type="ORF">H0485_17245</name>
</gene>
<name>A0ABS8CQR7_9RHOB</name>
<protein>
    <submittedName>
        <fullName evidence="2">Uncharacterized protein</fullName>
    </submittedName>
</protein>
<accession>A0ABS8CQR7</accession>
<keyword evidence="3" id="KW-1185">Reference proteome</keyword>
<dbReference type="Proteomes" id="UP001198571">
    <property type="component" value="Unassembled WGS sequence"/>
</dbReference>
<comment type="caution">
    <text evidence="2">The sequence shown here is derived from an EMBL/GenBank/DDBJ whole genome shotgun (WGS) entry which is preliminary data.</text>
</comment>
<dbReference type="RefSeq" id="WP_226937192.1">
    <property type="nucleotide sequence ID" value="NZ_JACDXX010000019.1"/>
</dbReference>
<sequence length="475" mass="50640">MAKKPALRAATVALLAALSAAPAFAQQQQQANVPPPTPEQIEALRREINDRAAAEFASPEEIEALRQRQLEEERARAVTGYTNDTARQSMSRRIDLIGGGKAEPYMPQTLNLWSDTVTSLSFFDHQGEAWPVESASFDKRALRVNNDGCDGGSAARLEGMGNVLTLMPCQFWTTTTMQVLLQGETRPMMFDIRSGSSSPNPVVDAAVTVSVQSDVPSPYGTTRAGELANNWINPSARAIRIDPIDTRTDRSVTPIIVGPGVTTDVSFMDSSQTPWPIEEVVFPSGVIAINGACGEIETGLQRIDLKGSSTFYMTACNNHRGTIGVKLKGRAGAISLMTVPALPRQSQPDGTVTVTVPGVSPQERPMTVATAAAPGSRGGAGQAAYNPDRYLDDFLAGSPPQGARRASISGGGGIAEGWFFDGALYLRGSFEIVNPAYDAGGSSSDGSFRVFKYGPPVGRILAVDLRGREFVMNIE</sequence>
<organism evidence="2 3">
    <name type="scientific">Pseudogemmobacter faecipullorum</name>
    <dbReference type="NCBI Taxonomy" id="2755041"/>
    <lineage>
        <taxon>Bacteria</taxon>
        <taxon>Pseudomonadati</taxon>
        <taxon>Pseudomonadota</taxon>
        <taxon>Alphaproteobacteria</taxon>
        <taxon>Rhodobacterales</taxon>
        <taxon>Paracoccaceae</taxon>
        <taxon>Pseudogemmobacter</taxon>
    </lineage>
</organism>
<feature type="chain" id="PRO_5045133757" evidence="1">
    <location>
        <begin position="26"/>
        <end position="475"/>
    </location>
</feature>
<feature type="signal peptide" evidence="1">
    <location>
        <begin position="1"/>
        <end position="25"/>
    </location>
</feature>
<evidence type="ECO:0000313" key="3">
    <source>
        <dbReference type="Proteomes" id="UP001198571"/>
    </source>
</evidence>
<evidence type="ECO:0000313" key="2">
    <source>
        <dbReference type="EMBL" id="MCB5411741.1"/>
    </source>
</evidence>
<keyword evidence="1" id="KW-0732">Signal</keyword>
<dbReference type="EMBL" id="JACDXX010000019">
    <property type="protein sequence ID" value="MCB5411741.1"/>
    <property type="molecule type" value="Genomic_DNA"/>
</dbReference>
<evidence type="ECO:0000256" key="1">
    <source>
        <dbReference type="SAM" id="SignalP"/>
    </source>
</evidence>
<reference evidence="2 3" key="1">
    <citation type="submission" date="2020-07" db="EMBL/GenBank/DDBJ databases">
        <title>Pseudogemmobacter sp. nov., isolated from poultry manure in Taiwan.</title>
        <authorList>
            <person name="Lin S.-Y."/>
            <person name="Tang Y.-S."/>
            <person name="Young C.-C."/>
        </authorList>
    </citation>
    <scope>NUCLEOTIDE SEQUENCE [LARGE SCALE GENOMIC DNA]</scope>
    <source>
        <strain evidence="2 3">CC-YST710</strain>
    </source>
</reference>
<dbReference type="Pfam" id="PF12293">
    <property type="entry name" value="T4BSS_DotH_IcmK"/>
    <property type="match status" value="2"/>
</dbReference>
<proteinExistence type="predicted"/>